<organism evidence="7 8">
    <name type="scientific">Streptomyces aurantiacus JA 4570</name>
    <dbReference type="NCBI Taxonomy" id="1286094"/>
    <lineage>
        <taxon>Bacteria</taxon>
        <taxon>Bacillati</taxon>
        <taxon>Actinomycetota</taxon>
        <taxon>Actinomycetes</taxon>
        <taxon>Kitasatosporales</taxon>
        <taxon>Streptomycetaceae</taxon>
        <taxon>Streptomyces</taxon>
        <taxon>Streptomyces aurantiacus group</taxon>
    </lineage>
</organism>
<dbReference type="PATRIC" id="fig|1286094.4.peg.3287"/>
<dbReference type="InterPro" id="IPR051211">
    <property type="entry name" value="PG_lysyltransferase"/>
</dbReference>
<gene>
    <name evidence="7" type="ORF">STRAU_3319</name>
</gene>
<evidence type="ECO:0000259" key="6">
    <source>
        <dbReference type="Pfam" id="PF09924"/>
    </source>
</evidence>
<proteinExistence type="predicted"/>
<dbReference type="PANTHER" id="PTHR34697:SF2">
    <property type="entry name" value="PHOSPHATIDYLGLYCEROL LYSYLTRANSFERASE"/>
    <property type="match status" value="1"/>
</dbReference>
<comment type="caution">
    <text evidence="7">The sequence shown here is derived from an EMBL/GenBank/DDBJ whole genome shotgun (WGS) entry which is preliminary data.</text>
</comment>
<dbReference type="Pfam" id="PF09924">
    <property type="entry name" value="LPG_synthase_C"/>
    <property type="match status" value="1"/>
</dbReference>
<evidence type="ECO:0000256" key="5">
    <source>
        <dbReference type="ARBA" id="ARBA00023136"/>
    </source>
</evidence>
<dbReference type="PANTHER" id="PTHR34697">
    <property type="entry name" value="PHOSPHATIDYLGLYCEROL LYSYLTRANSFERASE"/>
    <property type="match status" value="1"/>
</dbReference>
<dbReference type="EMBL" id="AOPZ01000149">
    <property type="protein sequence ID" value="EPH43623.1"/>
    <property type="molecule type" value="Genomic_DNA"/>
</dbReference>
<protein>
    <submittedName>
        <fullName evidence="7">Putative Lysylphosphatidylglycerol biosynthesis bifunctional protein LysX</fullName>
    </submittedName>
</protein>
<keyword evidence="8" id="KW-1185">Reference proteome</keyword>
<comment type="subcellular location">
    <subcellularLocation>
        <location evidence="1">Cell membrane</location>
        <topology evidence="1">Multi-pass membrane protein</topology>
    </subcellularLocation>
</comment>
<evidence type="ECO:0000256" key="1">
    <source>
        <dbReference type="ARBA" id="ARBA00004651"/>
    </source>
</evidence>
<keyword evidence="4" id="KW-1133">Transmembrane helix</keyword>
<dbReference type="GO" id="GO:0016755">
    <property type="term" value="F:aminoacyltransferase activity"/>
    <property type="evidence" value="ECO:0007669"/>
    <property type="project" value="TreeGrafter"/>
</dbReference>
<dbReference type="SUPFAM" id="SSF55729">
    <property type="entry name" value="Acyl-CoA N-acyltransferases (Nat)"/>
    <property type="match status" value="1"/>
</dbReference>
<evidence type="ECO:0000313" key="8">
    <source>
        <dbReference type="Proteomes" id="UP000014629"/>
    </source>
</evidence>
<keyword evidence="3" id="KW-0812">Transmembrane</keyword>
<accession>S3ZKB8</accession>
<dbReference type="GO" id="GO:0005886">
    <property type="term" value="C:plasma membrane"/>
    <property type="evidence" value="ECO:0007669"/>
    <property type="project" value="UniProtKB-SubCell"/>
</dbReference>
<dbReference type="GO" id="GO:0055091">
    <property type="term" value="P:phospholipid homeostasis"/>
    <property type="evidence" value="ECO:0007669"/>
    <property type="project" value="TreeGrafter"/>
</dbReference>
<reference evidence="7 8" key="1">
    <citation type="submission" date="2013-02" db="EMBL/GenBank/DDBJ databases">
        <title>Draft Genome Sequence of Streptomyces aurantiacus, Which Produces Setomimycin.</title>
        <authorList>
            <person name="Gruening B.A."/>
            <person name="Praeg A."/>
            <person name="Erxleben A."/>
            <person name="Guenther S."/>
            <person name="Mueller M."/>
        </authorList>
    </citation>
    <scope>NUCLEOTIDE SEQUENCE [LARGE SCALE GENOMIC DNA]</scope>
    <source>
        <strain evidence="7 8">JA 4570</strain>
    </source>
</reference>
<evidence type="ECO:0000313" key="7">
    <source>
        <dbReference type="EMBL" id="EPH43623.1"/>
    </source>
</evidence>
<name>S3ZKB8_9ACTN</name>
<keyword evidence="2" id="KW-1003">Cell membrane</keyword>
<feature type="domain" description="Phosphatidylglycerol lysyltransferase C-terminal" evidence="6">
    <location>
        <begin position="60"/>
        <end position="358"/>
    </location>
</feature>
<dbReference type="RefSeq" id="WP_016641446.1">
    <property type="nucleotide sequence ID" value="NZ_AOPZ01000149.1"/>
</dbReference>
<keyword evidence="5" id="KW-0472">Membrane</keyword>
<dbReference type="Proteomes" id="UP000014629">
    <property type="component" value="Unassembled WGS sequence"/>
</dbReference>
<sequence length="377" mass="40517">MSSTTPLTDPGLAASGSADSDLSASDVAASAATAASAAPAVVQDTAPGKSAAYDTVLRAIRTHTQADNPSAFLAMSRDTSAFTAPGLDGVIAYRRAGRYLVQLGGPFAAPDAYRPLLEKFVAHAHGQGLSVVGAQLQRHDALAYAERGFTVNQFGSSWVVHLPGFTLRGSRFMRMRNKISRAFRSGLKVSEVAAHDVSAAIDEIDTAWLGAKGEQARPLTFLVGELGGPAQQHRRLFVGTIDSRPVGYISYSPVYGSRAGWMHDLSRRIPDGTPGLMEAINSHVIEVLRAEGTQWLHFGFTPFTGLDAARELPGHSPSFQWLMHFLWEQGAALYPAQTQLAYKEKWAPQEPITEYVAFDGPASLTAFAHIFRACNAF</sequence>
<evidence type="ECO:0000256" key="2">
    <source>
        <dbReference type="ARBA" id="ARBA00022475"/>
    </source>
</evidence>
<dbReference type="InterPro" id="IPR016181">
    <property type="entry name" value="Acyl_CoA_acyltransferase"/>
</dbReference>
<evidence type="ECO:0000256" key="4">
    <source>
        <dbReference type="ARBA" id="ARBA00022989"/>
    </source>
</evidence>
<dbReference type="AlphaFoldDB" id="S3ZKB8"/>
<evidence type="ECO:0000256" key="3">
    <source>
        <dbReference type="ARBA" id="ARBA00022692"/>
    </source>
</evidence>
<dbReference type="InterPro" id="IPR024320">
    <property type="entry name" value="LPG_synthase_C"/>
</dbReference>